<proteinExistence type="predicted"/>
<evidence type="ECO:0000313" key="2">
    <source>
        <dbReference type="EMBL" id="CBY31174.1"/>
    </source>
</evidence>
<organism evidence="2">
    <name type="scientific">Oikopleura dioica</name>
    <name type="common">Tunicate</name>
    <dbReference type="NCBI Taxonomy" id="34765"/>
    <lineage>
        <taxon>Eukaryota</taxon>
        <taxon>Metazoa</taxon>
        <taxon>Chordata</taxon>
        <taxon>Tunicata</taxon>
        <taxon>Appendicularia</taxon>
        <taxon>Copelata</taxon>
        <taxon>Oikopleuridae</taxon>
        <taxon>Oikopleura</taxon>
    </lineage>
</organism>
<accession>E4Y6C4</accession>
<name>E4Y6C4_OIKDI</name>
<feature type="compositionally biased region" description="Basic and acidic residues" evidence="1">
    <location>
        <begin position="249"/>
        <end position="285"/>
    </location>
</feature>
<evidence type="ECO:0000256" key="1">
    <source>
        <dbReference type="SAM" id="MobiDB-lite"/>
    </source>
</evidence>
<gene>
    <name evidence="2" type="ORF">GSOID_T00025067001</name>
</gene>
<dbReference type="Proteomes" id="UP000011014">
    <property type="component" value="Unassembled WGS sequence"/>
</dbReference>
<sequence>MEENTDKKIRISNKEFVRVAFEKDKTEQGPALYGEWTSVWRTKDGDQFFRTFCMEAIEEIIALESEFGEIVTFPKLISVLENIQRSKKYKILLPELEEKVPFRVLGRSFLENKRIKNIPLYAETVLARKFYRDLMARRKGHCMEFKLAYNENVRKIILAYRLFTVIEEGELETTIDKIDVVNAEDICLDSMEYPDFPQEDLFSFDEIYRLDGTVVVFEKTANTKEKEPVKVRKRKKKDRDNEESNTAKNRNEEYEKSIHQKIHEQQQVLREQRLEERRREKEQQRKQISMASSSKNKIIAPNEMPMAFAFNESLRKLPENWVPLNAKSLCKIVPAKIKPVKKHKKPTLKVIMPNANSPLIGATDTLVINTFDIKTDLQAVTPVSDSVSKQPKKRRKLIELENIFSKIIENMEMTLTQRIQDRFTFHTCNLL</sequence>
<dbReference type="EMBL" id="FN654295">
    <property type="protein sequence ID" value="CBY31174.1"/>
    <property type="molecule type" value="Genomic_DNA"/>
</dbReference>
<dbReference type="AlphaFoldDB" id="E4Y6C4"/>
<reference evidence="2" key="1">
    <citation type="journal article" date="2010" name="Science">
        <title>Plasticity of animal genome architecture unmasked by rapid evolution of a pelagic tunicate.</title>
        <authorList>
            <person name="Denoeud F."/>
            <person name="Henriet S."/>
            <person name="Mungpakdee S."/>
            <person name="Aury J.M."/>
            <person name="Da Silva C."/>
            <person name="Brinkmann H."/>
            <person name="Mikhaleva J."/>
            <person name="Olsen L.C."/>
            <person name="Jubin C."/>
            <person name="Canestro C."/>
            <person name="Bouquet J.M."/>
            <person name="Danks G."/>
            <person name="Poulain J."/>
            <person name="Campsteijn C."/>
            <person name="Adamski M."/>
            <person name="Cross I."/>
            <person name="Yadetie F."/>
            <person name="Muffato M."/>
            <person name="Louis A."/>
            <person name="Butcher S."/>
            <person name="Tsagkogeorga G."/>
            <person name="Konrad A."/>
            <person name="Singh S."/>
            <person name="Jensen M.F."/>
            <person name="Cong E.H."/>
            <person name="Eikeseth-Otteraa H."/>
            <person name="Noel B."/>
            <person name="Anthouard V."/>
            <person name="Porcel B.M."/>
            <person name="Kachouri-Lafond R."/>
            <person name="Nishino A."/>
            <person name="Ugolini M."/>
            <person name="Chourrout P."/>
            <person name="Nishida H."/>
            <person name="Aasland R."/>
            <person name="Huzurbazar S."/>
            <person name="Westhof E."/>
            <person name="Delsuc F."/>
            <person name="Lehrach H."/>
            <person name="Reinhardt R."/>
            <person name="Weissenbach J."/>
            <person name="Roy S.W."/>
            <person name="Artiguenave F."/>
            <person name="Postlethwait J.H."/>
            <person name="Manak J.R."/>
            <person name="Thompson E.M."/>
            <person name="Jaillon O."/>
            <person name="Du Pasquier L."/>
            <person name="Boudinot P."/>
            <person name="Liberles D.A."/>
            <person name="Volff J.N."/>
            <person name="Philippe H."/>
            <person name="Lenhard B."/>
            <person name="Roest Crollius H."/>
            <person name="Wincker P."/>
            <person name="Chourrout D."/>
        </authorList>
    </citation>
    <scope>NUCLEOTIDE SEQUENCE [LARGE SCALE GENOMIC DNA]</scope>
</reference>
<protein>
    <submittedName>
        <fullName evidence="2">Uncharacterized protein</fullName>
    </submittedName>
</protein>
<feature type="region of interest" description="Disordered" evidence="1">
    <location>
        <begin position="226"/>
        <end position="296"/>
    </location>
</feature>